<dbReference type="Gene3D" id="1.10.10.60">
    <property type="entry name" value="Homeodomain-like"/>
    <property type="match status" value="1"/>
</dbReference>
<dbReference type="NCBIfam" id="NF033516">
    <property type="entry name" value="transpos_IS3"/>
    <property type="match status" value="1"/>
</dbReference>
<comment type="caution">
    <text evidence="4">The sequence shown here is derived from an EMBL/GenBank/DDBJ whole genome shotgun (WGS) entry which is preliminary data.</text>
</comment>
<dbReference type="RefSeq" id="WP_264066692.1">
    <property type="nucleotide sequence ID" value="NZ_JACKTY010000020.1"/>
</dbReference>
<dbReference type="InterPro" id="IPR048020">
    <property type="entry name" value="Transpos_IS3"/>
</dbReference>
<name>A0ABT3C8R0_9MYCO</name>
<gene>
    <name evidence="4" type="ORF">H7J73_07360</name>
</gene>
<dbReference type="InterPro" id="IPR009057">
    <property type="entry name" value="Homeodomain-like_sf"/>
</dbReference>
<evidence type="ECO:0000313" key="4">
    <source>
        <dbReference type="EMBL" id="MCV7225849.1"/>
    </source>
</evidence>
<dbReference type="InterPro" id="IPR025948">
    <property type="entry name" value="HTH-like_dom"/>
</dbReference>
<protein>
    <submittedName>
        <fullName evidence="4">IS3 family transposase</fullName>
    </submittedName>
</protein>
<organism evidence="4 5">
    <name type="scientific">Mycolicibacterium komossense</name>
    <dbReference type="NCBI Taxonomy" id="1779"/>
    <lineage>
        <taxon>Bacteria</taxon>
        <taxon>Bacillati</taxon>
        <taxon>Actinomycetota</taxon>
        <taxon>Actinomycetes</taxon>
        <taxon>Mycobacteriales</taxon>
        <taxon>Mycobacteriaceae</taxon>
        <taxon>Mycolicibacterium</taxon>
    </lineage>
</organism>
<reference evidence="4 5" key="1">
    <citation type="journal article" date="2022" name="BMC Genomics">
        <title>Comparative genome analysis of mycobacteria focusing on tRNA and non-coding RNA.</title>
        <authorList>
            <person name="Behra P.R.K."/>
            <person name="Pettersson B.M.F."/>
            <person name="Ramesh M."/>
            <person name="Das S."/>
            <person name="Dasgupta S."/>
            <person name="Kirsebom L.A."/>
        </authorList>
    </citation>
    <scope>NUCLEOTIDE SEQUENCE [LARGE SCALE GENOMIC DNA]</scope>
    <source>
        <strain evidence="4 5">DSM 44078</strain>
    </source>
</reference>
<keyword evidence="2" id="KW-0175">Coiled coil</keyword>
<dbReference type="SUPFAM" id="SSF46689">
    <property type="entry name" value="Homeodomain-like"/>
    <property type="match status" value="1"/>
</dbReference>
<dbReference type="InterPro" id="IPR036397">
    <property type="entry name" value="RNaseH_sf"/>
</dbReference>
<dbReference type="EMBL" id="JACKTY010000020">
    <property type="protein sequence ID" value="MCV7225849.1"/>
    <property type="molecule type" value="Genomic_DNA"/>
</dbReference>
<dbReference type="PROSITE" id="PS50994">
    <property type="entry name" value="INTEGRASE"/>
    <property type="match status" value="1"/>
</dbReference>
<feature type="domain" description="Integrase catalytic" evidence="3">
    <location>
        <begin position="203"/>
        <end position="381"/>
    </location>
</feature>
<dbReference type="Gene3D" id="3.30.420.10">
    <property type="entry name" value="Ribonuclease H-like superfamily/Ribonuclease H"/>
    <property type="match status" value="1"/>
</dbReference>
<feature type="coiled-coil region" evidence="2">
    <location>
        <begin position="61"/>
        <end position="88"/>
    </location>
</feature>
<evidence type="ECO:0000256" key="2">
    <source>
        <dbReference type="SAM" id="Coils"/>
    </source>
</evidence>
<dbReference type="Pfam" id="PF13276">
    <property type="entry name" value="HTH_21"/>
    <property type="match status" value="1"/>
</dbReference>
<keyword evidence="5" id="KW-1185">Reference proteome</keyword>
<evidence type="ECO:0000313" key="5">
    <source>
        <dbReference type="Proteomes" id="UP001526201"/>
    </source>
</evidence>
<dbReference type="Pfam" id="PF00665">
    <property type="entry name" value="rve"/>
    <property type="match status" value="1"/>
</dbReference>
<dbReference type="PANTHER" id="PTHR46889:SF4">
    <property type="entry name" value="TRANSPOSASE INSO FOR INSERTION SEQUENCE ELEMENT IS911B-RELATED"/>
    <property type="match status" value="1"/>
</dbReference>
<dbReference type="SUPFAM" id="SSF53098">
    <property type="entry name" value="Ribonuclease H-like"/>
    <property type="match status" value="1"/>
</dbReference>
<evidence type="ECO:0000256" key="1">
    <source>
        <dbReference type="ARBA" id="ARBA00002286"/>
    </source>
</evidence>
<accession>A0ABT3C8R0</accession>
<evidence type="ECO:0000259" key="3">
    <source>
        <dbReference type="PROSITE" id="PS50994"/>
    </source>
</evidence>
<dbReference type="InterPro" id="IPR050900">
    <property type="entry name" value="Transposase_IS3/IS150/IS904"/>
</dbReference>
<dbReference type="Proteomes" id="UP001526201">
    <property type="component" value="Unassembled WGS sequence"/>
</dbReference>
<proteinExistence type="predicted"/>
<dbReference type="InterPro" id="IPR001584">
    <property type="entry name" value="Integrase_cat-core"/>
</dbReference>
<dbReference type="InterPro" id="IPR012337">
    <property type="entry name" value="RNaseH-like_sf"/>
</dbReference>
<dbReference type="PANTHER" id="PTHR46889">
    <property type="entry name" value="TRANSPOSASE INSF FOR INSERTION SEQUENCE IS3B-RELATED"/>
    <property type="match status" value="1"/>
</dbReference>
<sequence>MPKPFPAEFRADVIAVARKGEAPLRQIAKDFGISEACLHRWLKIADREDGAGRTGTPSAAADDVAAQLREAHKRIKLLEQEAEVMRRAVGYLSRDANPKMMYPLVLDLADDGVPVTVTCRVLGFSTQAFYKWRKTPLAQRDWDDAHLINAARDIHADDPAFGYRFIADELPGRGITAGENRVARLCSQERIWSIFAKKRGLNRRSGPPVHDDLVQRQFSAQAANQVWLADITEHRTDEGKLYLCAIKDVYSNRIVGYSIDSRMKSSLAVAALDHAVALRSPVATIVHSDRGSQFRSRKFVHALSHNGLNGSMGRVGACGDNAAMESFFALLQRNVLDRRRWSTRAELRLAIVAWIERTYHRRRRQRALGRLTPIEFELLHTPVATAA</sequence>
<comment type="function">
    <text evidence="1">Involved in the transposition of the insertion sequence.</text>
</comment>